<dbReference type="GeneID" id="10799855"/>
<sequence>MSEKDQQCLKHVRLTDPRHDKTRIEQTKGGLLPDSYRWVLDNAHFQRWRDYPQHRLLWIKGDPGKGKTMLLCGIIDELDQGKIADVRHCNVAYFFCQATDSRINNAAAVLRGLMYLLIEQQPFVLSHVRKEYNRAGNNLFKDANTPTFHPFSTTMSSSLKKAQSPAPEAKSPKGKEKSPTPGPNSPAADESSEPIEAPLLAGAHWGQQEVDEDNDSTLGSDTESSTASISSSILHYRNVLGRTYHSDSVTDGEYWGPNDAKANELLDIVHAAMVMLFDGKLYTAPLNEKEIKNAIDIGTGTGLWVIDFADDHPNCNVIGTDISPIQPTWLPSNACFEINDATKEWTYQEDYFDFIHLRWLTGIIKDWNALYKEAYRCAKPGAWIEQLDCDAEWYCFDGTMPNDSAMAQWGQIWKEVGRKTGLEFNVVSSSTMETGLKNAGFTNITSEDYYVPVSPWSDDPKMKQLGLYTSVAMTHDVEGFLVYFMPNYLGWTPKEITNYAATIRREFREAKIHSNVRWRMVRAQKPLDA</sequence>
<dbReference type="PROSITE" id="PS50837">
    <property type="entry name" value="NACHT"/>
    <property type="match status" value="1"/>
</dbReference>
<dbReference type="eggNOG" id="ENOG502QSKG">
    <property type="taxonomic scope" value="Eukaryota"/>
</dbReference>
<keyword evidence="1" id="KW-0677">Repeat</keyword>
<dbReference type="Pfam" id="PF24883">
    <property type="entry name" value="NPHP3_N"/>
    <property type="match status" value="1"/>
</dbReference>
<dbReference type="OrthoDB" id="2013972at2759"/>
<dbReference type="InParanoid" id="F7WCQ8"/>
<keyword evidence="6" id="KW-1185">Reference proteome</keyword>
<reference evidence="5 6" key="1">
    <citation type="journal article" date="2010" name="PLoS Genet.">
        <title>De novo assembly of a 40 Mb eukaryotic genome from short sequence reads: Sordaria macrospora, a model organism for fungal morphogenesis.</title>
        <authorList>
            <person name="Nowrousian M."/>
            <person name="Stajich J."/>
            <person name="Chu M."/>
            <person name="Engh I."/>
            <person name="Espagne E."/>
            <person name="Halliday K."/>
            <person name="Kamerewerd J."/>
            <person name="Kempken F."/>
            <person name="Knab B."/>
            <person name="Kuo H.C."/>
            <person name="Osiewacz H.D."/>
            <person name="Poeggeler S."/>
            <person name="Read N."/>
            <person name="Seiler S."/>
            <person name="Smith K."/>
            <person name="Zickler D."/>
            <person name="Kueck U."/>
            <person name="Freitag M."/>
        </authorList>
    </citation>
    <scope>NUCLEOTIDE SEQUENCE [LARGE SCALE GENOMIC DNA]</scope>
    <source>
        <strain evidence="6">ATCC MYA-333 / DSM 997 / K(L3346) / K-hell</strain>
        <tissue evidence="5">Mycelium</tissue>
    </source>
</reference>
<dbReference type="VEuPathDB" id="FungiDB:SMAC_09788"/>
<evidence type="ECO:0000313" key="5">
    <source>
        <dbReference type="EMBL" id="CCC05681.1"/>
    </source>
</evidence>
<evidence type="ECO:0000313" key="6">
    <source>
        <dbReference type="Proteomes" id="UP000001881"/>
    </source>
</evidence>
<gene>
    <name evidence="5" type="ORF">SMAC_09788</name>
</gene>
<dbReference type="SUPFAM" id="SSF52540">
    <property type="entry name" value="P-loop containing nucleoside triphosphate hydrolases"/>
    <property type="match status" value="1"/>
</dbReference>
<dbReference type="CDD" id="cd02440">
    <property type="entry name" value="AdoMet_MTases"/>
    <property type="match status" value="1"/>
</dbReference>
<dbReference type="HOGENOM" id="CLU_010595_0_0_1"/>
<protein>
    <submittedName>
        <fullName evidence="5">WGS project CABT00000000 data, contig 2.195</fullName>
    </submittedName>
</protein>
<dbReference type="Gene3D" id="3.40.50.150">
    <property type="entry name" value="Vaccinia Virus protein VP39"/>
    <property type="match status" value="1"/>
</dbReference>
<dbReference type="PANTHER" id="PTHR43591">
    <property type="entry name" value="METHYLTRANSFERASE"/>
    <property type="match status" value="1"/>
</dbReference>
<dbReference type="InterPro" id="IPR027417">
    <property type="entry name" value="P-loop_NTPase"/>
</dbReference>
<dbReference type="PANTHER" id="PTHR43591:SF10">
    <property type="entry name" value="ABC TRANSMEMBRANE TYPE-1 DOMAIN-CONTAINING PROTEIN-RELATED"/>
    <property type="match status" value="1"/>
</dbReference>
<dbReference type="InterPro" id="IPR029063">
    <property type="entry name" value="SAM-dependent_MTases_sf"/>
</dbReference>
<dbReference type="GO" id="GO:0008168">
    <property type="term" value="F:methyltransferase activity"/>
    <property type="evidence" value="ECO:0007669"/>
    <property type="project" value="TreeGrafter"/>
</dbReference>
<evidence type="ECO:0000256" key="1">
    <source>
        <dbReference type="ARBA" id="ARBA00022737"/>
    </source>
</evidence>
<organism evidence="5 6">
    <name type="scientific">Sordaria macrospora (strain ATCC MYA-333 / DSM 997 / K(L3346) / K-hell)</name>
    <dbReference type="NCBI Taxonomy" id="771870"/>
    <lineage>
        <taxon>Eukaryota</taxon>
        <taxon>Fungi</taxon>
        <taxon>Dikarya</taxon>
        <taxon>Ascomycota</taxon>
        <taxon>Pezizomycotina</taxon>
        <taxon>Sordariomycetes</taxon>
        <taxon>Sordariomycetidae</taxon>
        <taxon>Sordariales</taxon>
        <taxon>Sordariaceae</taxon>
        <taxon>Sordaria</taxon>
    </lineage>
</organism>
<dbReference type="InterPro" id="IPR056884">
    <property type="entry name" value="NPHP3-like_N"/>
</dbReference>
<dbReference type="OMA" id="KIADVRH"/>
<feature type="compositionally biased region" description="Polar residues" evidence="3">
    <location>
        <begin position="151"/>
        <end position="161"/>
    </location>
</feature>
<dbReference type="Proteomes" id="UP000001881">
    <property type="component" value="Unassembled WGS sequence"/>
</dbReference>
<dbReference type="EMBL" id="CABT02000195">
    <property type="protein sequence ID" value="CCC05681.1"/>
    <property type="molecule type" value="Genomic_DNA"/>
</dbReference>
<evidence type="ECO:0000259" key="4">
    <source>
        <dbReference type="PROSITE" id="PS50837"/>
    </source>
</evidence>
<dbReference type="AlphaFoldDB" id="F7WCQ8"/>
<feature type="domain" description="NACHT" evidence="4">
    <location>
        <begin position="55"/>
        <end position="95"/>
    </location>
</feature>
<evidence type="ECO:0000256" key="3">
    <source>
        <dbReference type="SAM" id="MobiDB-lite"/>
    </source>
</evidence>
<name>F7WCQ8_SORMK</name>
<proteinExistence type="inferred from homology"/>
<comment type="caution">
    <text evidence="5">The sequence shown here is derived from an EMBL/GenBank/DDBJ whole genome shotgun (WGS) entry which is preliminary data.</text>
</comment>
<comment type="similarity">
    <text evidence="2">Belongs to the methyltransferase superfamily. LaeA methyltransferase family.</text>
</comment>
<evidence type="ECO:0000256" key="2">
    <source>
        <dbReference type="ARBA" id="ARBA00038158"/>
    </source>
</evidence>
<dbReference type="KEGG" id="smp:10799855"/>
<dbReference type="InterPro" id="IPR007111">
    <property type="entry name" value="NACHT_NTPase"/>
</dbReference>
<accession>F7WCQ8</accession>
<feature type="region of interest" description="Disordered" evidence="3">
    <location>
        <begin position="151"/>
        <end position="192"/>
    </location>
</feature>
<dbReference type="Pfam" id="PF13489">
    <property type="entry name" value="Methyltransf_23"/>
    <property type="match status" value="1"/>
</dbReference>
<dbReference type="SUPFAM" id="SSF53335">
    <property type="entry name" value="S-adenosyl-L-methionine-dependent methyltransferases"/>
    <property type="match status" value="1"/>
</dbReference>